<evidence type="ECO:0000256" key="1">
    <source>
        <dbReference type="ARBA" id="ARBA00022475"/>
    </source>
</evidence>
<keyword evidence="14" id="KW-1185">Reference proteome</keyword>
<organism evidence="13 14">
    <name type="scientific">Pseudovibrio axinellae</name>
    <dbReference type="NCBI Taxonomy" id="989403"/>
    <lineage>
        <taxon>Bacteria</taxon>
        <taxon>Pseudomonadati</taxon>
        <taxon>Pseudomonadota</taxon>
        <taxon>Alphaproteobacteria</taxon>
        <taxon>Hyphomicrobiales</taxon>
        <taxon>Stappiaceae</taxon>
        <taxon>Pseudovibrio</taxon>
    </lineage>
</organism>
<dbReference type="GO" id="GO:0004222">
    <property type="term" value="F:metalloendopeptidase activity"/>
    <property type="evidence" value="ECO:0007669"/>
    <property type="project" value="InterPro"/>
</dbReference>
<dbReference type="Pfam" id="PF01435">
    <property type="entry name" value="Peptidase_M48"/>
    <property type="match status" value="1"/>
</dbReference>
<keyword evidence="3 11" id="KW-0812">Transmembrane</keyword>
<keyword evidence="1" id="KW-1003">Cell membrane</keyword>
<dbReference type="InterPro" id="IPR001915">
    <property type="entry name" value="Peptidase_M48"/>
</dbReference>
<dbReference type="PATRIC" id="fig|989403.3.peg.1575"/>
<keyword evidence="8 10" id="KW-0482">Metalloprotease</keyword>
<evidence type="ECO:0000256" key="2">
    <source>
        <dbReference type="ARBA" id="ARBA00022670"/>
    </source>
</evidence>
<feature type="transmembrane region" description="Helical" evidence="11">
    <location>
        <begin position="202"/>
        <end position="221"/>
    </location>
</feature>
<evidence type="ECO:0000313" key="14">
    <source>
        <dbReference type="Proteomes" id="UP000076577"/>
    </source>
</evidence>
<name>A0A165ZZH9_9HYPH</name>
<dbReference type="GO" id="GO:0046872">
    <property type="term" value="F:metal ion binding"/>
    <property type="evidence" value="ECO:0007669"/>
    <property type="project" value="UniProtKB-KW"/>
</dbReference>
<comment type="caution">
    <text evidence="13">The sequence shown here is derived from an EMBL/GenBank/DDBJ whole genome shotgun (WGS) entry which is preliminary data.</text>
</comment>
<evidence type="ECO:0000259" key="12">
    <source>
        <dbReference type="Pfam" id="PF01435"/>
    </source>
</evidence>
<protein>
    <submittedName>
        <fullName evidence="13">Protease HtpX</fullName>
    </submittedName>
</protein>
<accession>A0A165ZZH9</accession>
<evidence type="ECO:0000256" key="4">
    <source>
        <dbReference type="ARBA" id="ARBA00022723"/>
    </source>
</evidence>
<keyword evidence="5 10" id="KW-0378">Hydrolase</keyword>
<feature type="domain" description="Peptidase M48" evidence="12">
    <location>
        <begin position="104"/>
        <end position="285"/>
    </location>
</feature>
<dbReference type="PANTHER" id="PTHR43221">
    <property type="entry name" value="PROTEASE HTPX"/>
    <property type="match status" value="1"/>
</dbReference>
<evidence type="ECO:0000256" key="3">
    <source>
        <dbReference type="ARBA" id="ARBA00022692"/>
    </source>
</evidence>
<dbReference type="RefSeq" id="WP_068004494.1">
    <property type="nucleotide sequence ID" value="NZ_FOFM01000022.1"/>
</dbReference>
<feature type="transmembrane region" description="Helical" evidence="11">
    <location>
        <begin position="12"/>
        <end position="34"/>
    </location>
</feature>
<dbReference type="InterPro" id="IPR050083">
    <property type="entry name" value="HtpX_protease"/>
</dbReference>
<dbReference type="OrthoDB" id="15218at2"/>
<feature type="transmembrane region" description="Helical" evidence="11">
    <location>
        <begin position="54"/>
        <end position="70"/>
    </location>
</feature>
<comment type="cofactor">
    <cofactor evidence="10">
        <name>Zn(2+)</name>
        <dbReference type="ChEBI" id="CHEBI:29105"/>
    </cofactor>
    <text evidence="10">Binds 1 zinc ion per subunit.</text>
</comment>
<keyword evidence="4" id="KW-0479">Metal-binding</keyword>
<evidence type="ECO:0000256" key="11">
    <source>
        <dbReference type="SAM" id="Phobius"/>
    </source>
</evidence>
<keyword evidence="7 11" id="KW-1133">Transmembrane helix</keyword>
<gene>
    <name evidence="13" type="primary">htpX</name>
    <name evidence="13" type="ORF">PsAD2_01478</name>
</gene>
<comment type="similarity">
    <text evidence="10">Belongs to the peptidase M48 family.</text>
</comment>
<keyword evidence="9 11" id="KW-0472">Membrane</keyword>
<dbReference type="AlphaFoldDB" id="A0A165ZZH9"/>
<dbReference type="PANTHER" id="PTHR43221:SF2">
    <property type="entry name" value="PROTEASE HTPX HOMOLOG"/>
    <property type="match status" value="1"/>
</dbReference>
<dbReference type="STRING" id="989403.SAMN05421798_1222"/>
<evidence type="ECO:0000313" key="13">
    <source>
        <dbReference type="EMBL" id="KZL20435.1"/>
    </source>
</evidence>
<keyword evidence="6 10" id="KW-0862">Zinc</keyword>
<dbReference type="Proteomes" id="UP000076577">
    <property type="component" value="Unassembled WGS sequence"/>
</dbReference>
<keyword evidence="2 10" id="KW-0645">Protease</keyword>
<reference evidence="13 14" key="1">
    <citation type="journal article" date="2016" name="Front. Microbiol.">
        <title>Comparative Genomic Analysis Reveals a Diverse Repertoire of Genes Involved in Prokaryote-Eukaryote Interactions within the Pseudovibrio Genus.</title>
        <authorList>
            <person name="Romano S."/>
            <person name="Fernandez-Guerra A."/>
            <person name="Reen F.J."/>
            <person name="Glockner F.O."/>
            <person name="Crowley S.P."/>
            <person name="O'Sullivan O."/>
            <person name="Cotter P.D."/>
            <person name="Adams C."/>
            <person name="Dobson A.D."/>
            <person name="O'Gara F."/>
        </authorList>
    </citation>
    <scope>NUCLEOTIDE SEQUENCE [LARGE SCALE GENOMIC DNA]</scope>
    <source>
        <strain evidence="13 14">Ad2</strain>
    </source>
</reference>
<sequence length="308" mass="35633">MRRVFRHIAIDLSWFISWSIIAFTAHVALLWAAIPFSFILRAFTDFPALNQDEWSVIVALAQVALFWLILRVPGLIEFFNDIELGARQPSQRELLQIEPAFEYLQEIADAKAVKLPHIVWRVIDRRNYNACAFGRNRIALFQGALFDTKFRKRGLEELAALMAHEIGHLRHWDTVHTCITTALLWPFLLLVKLNNQVCNLPLIGLFFSFIVLPCNLIIMIATKATNLTSRMAEYRADEFAQKLLGKERMCEVFSSLCEERSGTDILAHYLNSHPPTELRRNNLLQRSDYRPQFNAPPASDLIDRFQKH</sequence>
<dbReference type="GO" id="GO:0006508">
    <property type="term" value="P:proteolysis"/>
    <property type="evidence" value="ECO:0007669"/>
    <property type="project" value="UniProtKB-KW"/>
</dbReference>
<evidence type="ECO:0000256" key="6">
    <source>
        <dbReference type="ARBA" id="ARBA00022833"/>
    </source>
</evidence>
<evidence type="ECO:0000256" key="5">
    <source>
        <dbReference type="ARBA" id="ARBA00022801"/>
    </source>
</evidence>
<evidence type="ECO:0000256" key="9">
    <source>
        <dbReference type="ARBA" id="ARBA00023136"/>
    </source>
</evidence>
<evidence type="ECO:0000256" key="7">
    <source>
        <dbReference type="ARBA" id="ARBA00022989"/>
    </source>
</evidence>
<dbReference type="Gene3D" id="3.30.2010.10">
    <property type="entry name" value="Metalloproteases ('zincins'), catalytic domain"/>
    <property type="match status" value="1"/>
</dbReference>
<dbReference type="EMBL" id="LMCB01000009">
    <property type="protein sequence ID" value="KZL20435.1"/>
    <property type="molecule type" value="Genomic_DNA"/>
</dbReference>
<proteinExistence type="inferred from homology"/>
<evidence type="ECO:0000256" key="10">
    <source>
        <dbReference type="RuleBase" id="RU003983"/>
    </source>
</evidence>
<evidence type="ECO:0000256" key="8">
    <source>
        <dbReference type="ARBA" id="ARBA00023049"/>
    </source>
</evidence>